<evidence type="ECO:0000256" key="5">
    <source>
        <dbReference type="ARBA" id="ARBA00022843"/>
    </source>
</evidence>
<dbReference type="WBParaSite" id="maker-PairedContig_5993-snap-gene-2.27-mRNA-1">
    <property type="protein sequence ID" value="maker-PairedContig_5993-snap-gene-2.27-mRNA-1"/>
    <property type="gene ID" value="maker-PairedContig_5993-snap-gene-2.27"/>
</dbReference>
<dbReference type="STRING" id="6293.A0A1I8EXI1"/>
<dbReference type="Gene3D" id="3.30.230.130">
    <property type="entry name" value="Cullin, Chain C, Domain 2"/>
    <property type="match status" value="1"/>
</dbReference>
<dbReference type="InterPro" id="IPR059120">
    <property type="entry name" value="Cullin-like_AB"/>
</dbReference>
<dbReference type="PROSITE" id="PS50069">
    <property type="entry name" value="CULLIN_2"/>
    <property type="match status" value="1"/>
</dbReference>
<dbReference type="SMART" id="SM00884">
    <property type="entry name" value="Cullin_Nedd8"/>
    <property type="match status" value="1"/>
</dbReference>
<dbReference type="FunFam" id="1.20.1310.10:FF:000014">
    <property type="entry name" value="Cullin 5"/>
    <property type="match status" value="1"/>
</dbReference>
<accession>A0A1I8EXI1</accession>
<dbReference type="Gene3D" id="1.10.10.10">
    <property type="entry name" value="Winged helix-like DNA-binding domain superfamily/Winged helix DNA-binding domain"/>
    <property type="match status" value="1"/>
</dbReference>
<dbReference type="InterPro" id="IPR016158">
    <property type="entry name" value="Cullin_homology"/>
</dbReference>
<dbReference type="InterPro" id="IPR036317">
    <property type="entry name" value="Cullin_homology_sf"/>
</dbReference>
<dbReference type="Pfam" id="PF00888">
    <property type="entry name" value="Cullin"/>
    <property type="match status" value="1"/>
</dbReference>
<organism evidence="10">
    <name type="scientific">Wuchereria bancrofti</name>
    <dbReference type="NCBI Taxonomy" id="6293"/>
    <lineage>
        <taxon>Eukaryota</taxon>
        <taxon>Metazoa</taxon>
        <taxon>Ecdysozoa</taxon>
        <taxon>Nematoda</taxon>
        <taxon>Chromadorea</taxon>
        <taxon>Rhabditida</taxon>
        <taxon>Spirurina</taxon>
        <taxon>Spiruromorpha</taxon>
        <taxon>Filarioidea</taxon>
        <taxon>Onchocercidae</taxon>
        <taxon>Wuchereria</taxon>
    </lineage>
</organism>
<evidence type="ECO:0000256" key="8">
    <source>
        <dbReference type="RuleBase" id="RU003829"/>
    </source>
</evidence>
<evidence type="ECO:0000256" key="3">
    <source>
        <dbReference type="ARBA" id="ARBA00022499"/>
    </source>
</evidence>
<dbReference type="AlphaFoldDB" id="A0A1I8EXI1"/>
<keyword evidence="5" id="KW-0832">Ubl conjugation</keyword>
<dbReference type="InterPro" id="IPR016159">
    <property type="entry name" value="Cullin_repeat-like_dom_sf"/>
</dbReference>
<name>A0A1I8EXI1_WUCBA</name>
<dbReference type="SUPFAM" id="SSF46785">
    <property type="entry name" value="Winged helix' DNA-binding domain"/>
    <property type="match status" value="1"/>
</dbReference>
<proteinExistence type="inferred from homology"/>
<dbReference type="SUPFAM" id="SSF74788">
    <property type="entry name" value="Cullin repeat-like"/>
    <property type="match status" value="1"/>
</dbReference>
<dbReference type="InterPro" id="IPR036390">
    <property type="entry name" value="WH_DNA-bd_sf"/>
</dbReference>
<dbReference type="InterPro" id="IPR045093">
    <property type="entry name" value="Cullin"/>
</dbReference>
<dbReference type="InterPro" id="IPR036388">
    <property type="entry name" value="WH-like_DNA-bd_sf"/>
</dbReference>
<dbReference type="Pfam" id="PF26557">
    <property type="entry name" value="Cullin_AB"/>
    <property type="match status" value="1"/>
</dbReference>
<dbReference type="InterPro" id="IPR001373">
    <property type="entry name" value="Cullin_N"/>
</dbReference>
<protein>
    <recommendedName>
        <fullName evidence="6">Cullin-5</fullName>
    </recommendedName>
</protein>
<dbReference type="FunFam" id="1.20.1310.10:FF:000009">
    <property type="entry name" value="Cullin 5"/>
    <property type="match status" value="1"/>
</dbReference>
<reference evidence="10" key="1">
    <citation type="submission" date="2016-11" db="UniProtKB">
        <authorList>
            <consortium name="WormBaseParasite"/>
        </authorList>
    </citation>
    <scope>IDENTIFICATION</scope>
    <source>
        <strain evidence="10">pt0022</strain>
    </source>
</reference>
<dbReference type="SMART" id="SM00182">
    <property type="entry name" value="CULLIN"/>
    <property type="match status" value="1"/>
</dbReference>
<sequence>MYADTKLVEEEARGRRYLENTADSVKKLVERCVKVLVVQFQEQILAECPTLISERQIEKLRILYRLINRTSDGIDTVLKFLDMFIRTEALNDMRANANTITTDPEKYVEQLLTMFSKFSLFVADAFYGDALLKENGLADRIQAESRCPELLANFTDLILRKTSLSKRLSSEEIDAKLNDVLLILKYVQNKDVFMRFYKTHLTRRLILELSADQEKEEQMITRMREVGMPADFVTKLFRMLQDIEVNKDLNSVFKSSIASNNNCIADSISIKILNAGAWSRGAADRTQVQMPRELEDFIPEVEDFYRKQHSGRKLQWHHHWSHGTVIFTNKMGKFDLDVTTLQLSVLYCWNDRPHEQLSFECLRTATQLSAPELVRTLYSLVAFPKMRYQVLCTNCSTLNSRDFNDSTLFWINQQFTVIKNGREQNRGRINLIGRLQLSVKTNVQEEHDDIIALRILRVQEAIVKVMKVRKRCQSAQLQTELIQLLKHMFLPPKKMIKEQIEWLIENGFIARDSNDLNVFLYCVLLTHTEQK</sequence>
<dbReference type="FunFam" id="3.30.230.130:FF:000004">
    <property type="entry name" value="Cullin 5"/>
    <property type="match status" value="1"/>
</dbReference>
<dbReference type="Gene3D" id="1.20.1310.10">
    <property type="entry name" value="Cullin Repeats"/>
    <property type="match status" value="2"/>
</dbReference>
<keyword evidence="4" id="KW-0833">Ubl conjugation pathway</keyword>
<evidence type="ECO:0000256" key="2">
    <source>
        <dbReference type="ARBA" id="ARBA00006019"/>
    </source>
</evidence>
<comment type="similarity">
    <text evidence="2 7 8">Belongs to the cullin family.</text>
</comment>
<comment type="pathway">
    <text evidence="1">Protein modification; protein ubiquitination.</text>
</comment>
<dbReference type="SUPFAM" id="SSF75632">
    <property type="entry name" value="Cullin homology domain"/>
    <property type="match status" value="1"/>
</dbReference>
<keyword evidence="3" id="KW-1017">Isopeptide bond</keyword>
<dbReference type="GO" id="GO:0006511">
    <property type="term" value="P:ubiquitin-dependent protein catabolic process"/>
    <property type="evidence" value="ECO:0007669"/>
    <property type="project" value="InterPro"/>
</dbReference>
<feature type="domain" description="Cullin family profile" evidence="9">
    <location>
        <begin position="146"/>
        <end position="381"/>
    </location>
</feature>
<evidence type="ECO:0000256" key="1">
    <source>
        <dbReference type="ARBA" id="ARBA00004906"/>
    </source>
</evidence>
<evidence type="ECO:0000256" key="4">
    <source>
        <dbReference type="ARBA" id="ARBA00022786"/>
    </source>
</evidence>
<evidence type="ECO:0000256" key="6">
    <source>
        <dbReference type="ARBA" id="ARBA00040451"/>
    </source>
</evidence>
<dbReference type="PANTHER" id="PTHR11932">
    <property type="entry name" value="CULLIN"/>
    <property type="match status" value="1"/>
</dbReference>
<dbReference type="InterPro" id="IPR019559">
    <property type="entry name" value="Cullin_neddylation_domain"/>
</dbReference>
<dbReference type="Pfam" id="PF10557">
    <property type="entry name" value="Cullin_Nedd8"/>
    <property type="match status" value="1"/>
</dbReference>
<dbReference type="GO" id="GO:0031625">
    <property type="term" value="F:ubiquitin protein ligase binding"/>
    <property type="evidence" value="ECO:0007669"/>
    <property type="project" value="InterPro"/>
</dbReference>
<evidence type="ECO:0000313" key="10">
    <source>
        <dbReference type="WBParaSite" id="maker-PairedContig_5993-snap-gene-2.27-mRNA-1"/>
    </source>
</evidence>
<evidence type="ECO:0000256" key="7">
    <source>
        <dbReference type="PROSITE-ProRule" id="PRU00330"/>
    </source>
</evidence>
<evidence type="ECO:0000259" key="9">
    <source>
        <dbReference type="PROSITE" id="PS50069"/>
    </source>
</evidence>